<dbReference type="STRING" id="983506.L8X6E4"/>
<dbReference type="EMBL" id="AFRT01000028">
    <property type="protein sequence ID" value="ELU45861.1"/>
    <property type="molecule type" value="Genomic_DNA"/>
</dbReference>
<protein>
    <submittedName>
        <fullName evidence="2">Reovirus sigma C capsid domain-containing protein</fullName>
    </submittedName>
</protein>
<comment type="caution">
    <text evidence="2">The sequence shown here is derived from an EMBL/GenBank/DDBJ whole genome shotgun (WGS) entry which is preliminary data.</text>
</comment>
<sequence>MPFIASTPARRSSVSDLDAIEPEDIDARSRLERLEIDVALCGQFLELRDKEAKMRHAISIAQVTLAAVQRTNMHLDRELLAHKQALATLVPKAAELQNVAHAHLAEANELSKNSEMLEYQLDRLEEGVKDMARSVAGGRDRVRALRGAARRIGGVHGIEDDTEPEDEETTGVDENMGSVLSMQSLSSIKKQFGSWLGAARSKG</sequence>
<dbReference type="AlphaFoldDB" id="L8X6E4"/>
<evidence type="ECO:0000256" key="1">
    <source>
        <dbReference type="SAM" id="Coils"/>
    </source>
</evidence>
<organism evidence="2 3">
    <name type="scientific">Thanatephorus cucumeris (strain AG1-IA)</name>
    <name type="common">Rice sheath blight fungus</name>
    <name type="synonym">Rhizoctonia solani</name>
    <dbReference type="NCBI Taxonomy" id="983506"/>
    <lineage>
        <taxon>Eukaryota</taxon>
        <taxon>Fungi</taxon>
        <taxon>Dikarya</taxon>
        <taxon>Basidiomycota</taxon>
        <taxon>Agaricomycotina</taxon>
        <taxon>Agaricomycetes</taxon>
        <taxon>Cantharellales</taxon>
        <taxon>Ceratobasidiaceae</taxon>
        <taxon>Rhizoctonia</taxon>
        <taxon>Rhizoctonia solani AG-1</taxon>
    </lineage>
</organism>
<reference evidence="2 3" key="1">
    <citation type="journal article" date="2013" name="Nat. Commun.">
        <title>The evolution and pathogenic mechanisms of the rice sheath blight pathogen.</title>
        <authorList>
            <person name="Zheng A."/>
            <person name="Lin R."/>
            <person name="Xu L."/>
            <person name="Qin P."/>
            <person name="Tang C."/>
            <person name="Ai P."/>
            <person name="Zhang D."/>
            <person name="Liu Y."/>
            <person name="Sun Z."/>
            <person name="Feng H."/>
            <person name="Wang Y."/>
            <person name="Chen Y."/>
            <person name="Liang X."/>
            <person name="Fu R."/>
            <person name="Li Q."/>
            <person name="Zhang J."/>
            <person name="Yu X."/>
            <person name="Xie Z."/>
            <person name="Ding L."/>
            <person name="Guan P."/>
            <person name="Tang J."/>
            <person name="Liang Y."/>
            <person name="Wang S."/>
            <person name="Deng Q."/>
            <person name="Li S."/>
            <person name="Zhu J."/>
            <person name="Wang L."/>
            <person name="Liu H."/>
            <person name="Li P."/>
        </authorList>
    </citation>
    <scope>NUCLEOTIDE SEQUENCE [LARGE SCALE GENOMIC DNA]</scope>
    <source>
        <strain evidence="3">AG-1 IA</strain>
    </source>
</reference>
<gene>
    <name evidence="2" type="ORF">AG1IA_00110</name>
</gene>
<dbReference type="HOGENOM" id="CLU_1349707_0_0_1"/>
<evidence type="ECO:0000313" key="2">
    <source>
        <dbReference type="EMBL" id="ELU45861.1"/>
    </source>
</evidence>
<dbReference type="Proteomes" id="UP000011668">
    <property type="component" value="Unassembled WGS sequence"/>
</dbReference>
<feature type="coiled-coil region" evidence="1">
    <location>
        <begin position="93"/>
        <end position="127"/>
    </location>
</feature>
<keyword evidence="3" id="KW-1185">Reference proteome</keyword>
<keyword evidence="1" id="KW-0175">Coiled coil</keyword>
<name>L8X6E4_THACA</name>
<proteinExistence type="predicted"/>
<evidence type="ECO:0000313" key="3">
    <source>
        <dbReference type="Proteomes" id="UP000011668"/>
    </source>
</evidence>
<accession>L8X6E4</accession>